<feature type="domain" description="Prephenate/arogenate dehydrogenase" evidence="3">
    <location>
        <begin position="14"/>
        <end position="317"/>
    </location>
</feature>
<reference evidence="5" key="2">
    <citation type="submission" date="2015-05" db="EMBL/GenBank/DDBJ databases">
        <title>Complete genome sequence of Corynebacterium mustelae DSM 45274, isolated from various tissues of a male ferret with lethal sepsis.</title>
        <authorList>
            <person name="Ruckert C."/>
            <person name="Albersmeier A."/>
            <person name="Winkler A."/>
            <person name="Tauch A."/>
        </authorList>
    </citation>
    <scope>NUCLEOTIDE SEQUENCE [LARGE SCALE GENOMIC DNA]</scope>
    <source>
        <strain evidence="5">DSM 45274</strain>
    </source>
</reference>
<dbReference type="InterPro" id="IPR046825">
    <property type="entry name" value="PDH_C"/>
</dbReference>
<dbReference type="Proteomes" id="UP000035199">
    <property type="component" value="Chromosome"/>
</dbReference>
<evidence type="ECO:0000313" key="4">
    <source>
        <dbReference type="EMBL" id="AKK04494.1"/>
    </source>
</evidence>
<dbReference type="InterPro" id="IPR036291">
    <property type="entry name" value="NAD(P)-bd_dom_sf"/>
</dbReference>
<organism evidence="4 5">
    <name type="scientific">Corynebacterium mustelae</name>
    <dbReference type="NCBI Taxonomy" id="571915"/>
    <lineage>
        <taxon>Bacteria</taxon>
        <taxon>Bacillati</taxon>
        <taxon>Actinomycetota</taxon>
        <taxon>Actinomycetes</taxon>
        <taxon>Mycobacteriales</taxon>
        <taxon>Corynebacteriaceae</taxon>
        <taxon>Corynebacterium</taxon>
    </lineage>
</organism>
<dbReference type="InterPro" id="IPR003099">
    <property type="entry name" value="Prephen_DH"/>
</dbReference>
<evidence type="ECO:0000313" key="5">
    <source>
        <dbReference type="Proteomes" id="UP000035199"/>
    </source>
</evidence>
<protein>
    <submittedName>
        <fullName evidence="4">Prephenate dehydrogenase</fullName>
        <ecNumber evidence="4">1.3.1.12</ecNumber>
    </submittedName>
</protein>
<dbReference type="Pfam" id="PF20463">
    <property type="entry name" value="PDH_C"/>
    <property type="match status" value="1"/>
</dbReference>
<dbReference type="KEGG" id="cmv:CMUST_00700"/>
<dbReference type="GO" id="GO:0004665">
    <property type="term" value="F:prephenate dehydrogenase (NADP+) activity"/>
    <property type="evidence" value="ECO:0007669"/>
    <property type="project" value="InterPro"/>
</dbReference>
<dbReference type="InterPro" id="IPR046826">
    <property type="entry name" value="PDH_N"/>
</dbReference>
<reference evidence="4 5" key="1">
    <citation type="journal article" date="2015" name="Genome Announc.">
        <title>Complete Genome Sequence of the Type Strain Corynebacterium mustelae DSM 45274, Isolated from Various Tissues of a Male Ferret with Lethal Sepsis.</title>
        <authorList>
            <person name="Ruckert C."/>
            <person name="Eimer J."/>
            <person name="Winkler A."/>
            <person name="Tauch A."/>
        </authorList>
    </citation>
    <scope>NUCLEOTIDE SEQUENCE [LARGE SCALE GENOMIC DNA]</scope>
    <source>
        <strain evidence="4 5">DSM 45274</strain>
    </source>
</reference>
<dbReference type="STRING" id="571915.CMUST_00700"/>
<dbReference type="Gene3D" id="1.10.3660.10">
    <property type="entry name" value="6-phosphogluconate dehydrogenase C-terminal like domain"/>
    <property type="match status" value="1"/>
</dbReference>
<keyword evidence="5" id="KW-1185">Reference proteome</keyword>
<dbReference type="Gene3D" id="3.40.50.720">
    <property type="entry name" value="NAD(P)-binding Rossmann-like Domain"/>
    <property type="match status" value="1"/>
</dbReference>
<name>A0A0G3GTN9_9CORY</name>
<proteinExistence type="inferred from homology"/>
<comment type="similarity">
    <text evidence="1">Belongs to the prephenate/arogenate dehydrogenase family.</text>
</comment>
<evidence type="ECO:0000256" key="2">
    <source>
        <dbReference type="ARBA" id="ARBA00023002"/>
    </source>
</evidence>
<dbReference type="InterPro" id="IPR008927">
    <property type="entry name" value="6-PGluconate_DH-like_C_sf"/>
</dbReference>
<dbReference type="PROSITE" id="PS51176">
    <property type="entry name" value="PDH_ADH"/>
    <property type="match status" value="1"/>
</dbReference>
<dbReference type="GO" id="GO:0006571">
    <property type="term" value="P:tyrosine biosynthetic process"/>
    <property type="evidence" value="ECO:0007669"/>
    <property type="project" value="InterPro"/>
</dbReference>
<dbReference type="InterPro" id="IPR050812">
    <property type="entry name" value="Preph/Arog_dehydrog"/>
</dbReference>
<dbReference type="EMBL" id="CP011542">
    <property type="protein sequence ID" value="AKK04494.1"/>
    <property type="molecule type" value="Genomic_DNA"/>
</dbReference>
<keyword evidence="2 4" id="KW-0560">Oxidoreductase</keyword>
<dbReference type="GO" id="GO:0070403">
    <property type="term" value="F:NAD+ binding"/>
    <property type="evidence" value="ECO:0007669"/>
    <property type="project" value="InterPro"/>
</dbReference>
<dbReference type="SUPFAM" id="SSF51735">
    <property type="entry name" value="NAD(P)-binding Rossmann-fold domains"/>
    <property type="match status" value="1"/>
</dbReference>
<accession>A0A0G3GTN9</accession>
<dbReference type="AlphaFoldDB" id="A0A0G3GTN9"/>
<sequence length="352" mass="37872">MCHTCQVSINEISRPVCILGLGLIGGSLLRALIDEGVIAYGFNRSPSAARAAAKEGYDVSDNLIETLTRAEADNALIVLATPMPAIDSLLETINEHAPSCGFTDVVSVKGEVYDLVRARNMQARYVGGHPMAGTANSGWEASNPELFRRAVWVVTFDHAADKEDELEEDWISLWVDVVHMATKVGAEVIPARIQQHDAAVARVSHLPHIFAETLAIIGDNGGALALSLAAGSFRDATRVAGSAPSLVRAMCETNSVALLDALDEALSLLNDARANLIQTHPSLEELVDNGYRSRIRFEARSGLNVEQSVSPTPVSNRPVFRLHPGADGWVRQLIQAESLGARIEVLWENGKG</sequence>
<evidence type="ECO:0000259" key="3">
    <source>
        <dbReference type="PROSITE" id="PS51176"/>
    </source>
</evidence>
<dbReference type="NCBIfam" id="NF005108">
    <property type="entry name" value="PRK06545.1-6"/>
    <property type="match status" value="1"/>
</dbReference>
<dbReference type="Pfam" id="PF02153">
    <property type="entry name" value="PDH_N"/>
    <property type="match status" value="1"/>
</dbReference>
<dbReference type="PANTHER" id="PTHR21363:SF0">
    <property type="entry name" value="PREPHENATE DEHYDROGENASE [NADP(+)]"/>
    <property type="match status" value="1"/>
</dbReference>
<dbReference type="SUPFAM" id="SSF48179">
    <property type="entry name" value="6-phosphogluconate dehydrogenase C-terminal domain-like"/>
    <property type="match status" value="1"/>
</dbReference>
<dbReference type="PATRIC" id="fig|571915.4.peg.142"/>
<dbReference type="PANTHER" id="PTHR21363">
    <property type="entry name" value="PREPHENATE DEHYDROGENASE"/>
    <property type="match status" value="1"/>
</dbReference>
<evidence type="ECO:0000256" key="1">
    <source>
        <dbReference type="ARBA" id="ARBA00007964"/>
    </source>
</evidence>
<dbReference type="EC" id="1.3.1.12" evidence="4"/>
<gene>
    <name evidence="4" type="primary">tyrA</name>
    <name evidence="4" type="ORF">CMUST_00700</name>
</gene>
<dbReference type="GO" id="GO:0008977">
    <property type="term" value="F:prephenate dehydrogenase (NAD+) activity"/>
    <property type="evidence" value="ECO:0007669"/>
    <property type="project" value="UniProtKB-EC"/>
</dbReference>